<feature type="region of interest" description="Disordered" evidence="1">
    <location>
        <begin position="381"/>
        <end position="410"/>
    </location>
</feature>
<feature type="region of interest" description="Disordered" evidence="1">
    <location>
        <begin position="653"/>
        <end position="673"/>
    </location>
</feature>
<accession>D7G855</accession>
<dbReference type="EMBL" id="FN649751">
    <property type="protein sequence ID" value="CBJ27918.1"/>
    <property type="molecule type" value="Genomic_DNA"/>
</dbReference>
<dbReference type="CDD" id="cd12148">
    <property type="entry name" value="fungal_TF_MHR"/>
    <property type="match status" value="1"/>
</dbReference>
<dbReference type="AlphaFoldDB" id="D7G855"/>
<feature type="compositionally biased region" description="Low complexity" evidence="1">
    <location>
        <begin position="53"/>
        <end position="74"/>
    </location>
</feature>
<dbReference type="OrthoDB" id="2123952at2759"/>
<dbReference type="EMBL" id="FN649107">
    <property type="protein sequence ID" value="CBJ27918.1"/>
    <property type="molecule type" value="Genomic_DNA"/>
</dbReference>
<reference evidence="2 3" key="1">
    <citation type="journal article" date="2010" name="Nature">
        <title>The Ectocarpus genome and the independent evolution of multicellularity in brown algae.</title>
        <authorList>
            <person name="Cock J.M."/>
            <person name="Sterck L."/>
            <person name="Rouze P."/>
            <person name="Scornet D."/>
            <person name="Allen A.E."/>
            <person name="Amoutzias G."/>
            <person name="Anthouard V."/>
            <person name="Artiguenave F."/>
            <person name="Aury J.M."/>
            <person name="Badger J.H."/>
            <person name="Beszteri B."/>
            <person name="Billiau K."/>
            <person name="Bonnet E."/>
            <person name="Bothwell J.H."/>
            <person name="Bowler C."/>
            <person name="Boyen C."/>
            <person name="Brownlee C."/>
            <person name="Carrano C.J."/>
            <person name="Charrier B."/>
            <person name="Cho G.Y."/>
            <person name="Coelho S.M."/>
            <person name="Collen J."/>
            <person name="Corre E."/>
            <person name="Da Silva C."/>
            <person name="Delage L."/>
            <person name="Delaroque N."/>
            <person name="Dittami S.M."/>
            <person name="Doulbeau S."/>
            <person name="Elias M."/>
            <person name="Farnham G."/>
            <person name="Gachon C.M."/>
            <person name="Gschloessl B."/>
            <person name="Heesch S."/>
            <person name="Jabbari K."/>
            <person name="Jubin C."/>
            <person name="Kawai H."/>
            <person name="Kimura K."/>
            <person name="Kloareg B."/>
            <person name="Kupper F.C."/>
            <person name="Lang D."/>
            <person name="Le Bail A."/>
            <person name="Leblanc C."/>
            <person name="Lerouge P."/>
            <person name="Lohr M."/>
            <person name="Lopez P.J."/>
            <person name="Martens C."/>
            <person name="Maumus F."/>
            <person name="Michel G."/>
            <person name="Miranda-Saavedra D."/>
            <person name="Morales J."/>
            <person name="Moreau H."/>
            <person name="Motomura T."/>
            <person name="Nagasato C."/>
            <person name="Napoli C.A."/>
            <person name="Nelson D.R."/>
            <person name="Nyvall-Collen P."/>
            <person name="Peters A.F."/>
            <person name="Pommier C."/>
            <person name="Potin P."/>
            <person name="Poulain J."/>
            <person name="Quesneville H."/>
            <person name="Read B."/>
            <person name="Rensing S.A."/>
            <person name="Ritter A."/>
            <person name="Rousvoal S."/>
            <person name="Samanta M."/>
            <person name="Samson G."/>
            <person name="Schroeder D.C."/>
            <person name="Segurens B."/>
            <person name="Strittmatter M."/>
            <person name="Tonon T."/>
            <person name="Tregear J.W."/>
            <person name="Valentin K."/>
            <person name="von Dassow P."/>
            <person name="Yamagishi T."/>
            <person name="Van de Peer Y."/>
            <person name="Wincker P."/>
        </authorList>
    </citation>
    <scope>NUCLEOTIDE SEQUENCE [LARGE SCALE GENOMIC DNA]</scope>
    <source>
        <strain evidence="3">Ec32 / CCAP1310/4</strain>
    </source>
</reference>
<feature type="region of interest" description="Disordered" evidence="1">
    <location>
        <begin position="15"/>
        <end position="108"/>
    </location>
</feature>
<keyword evidence="3" id="KW-1185">Reference proteome</keyword>
<evidence type="ECO:0000256" key="1">
    <source>
        <dbReference type="SAM" id="MobiDB-lite"/>
    </source>
</evidence>
<protein>
    <submittedName>
        <fullName evidence="2">Uncharacterized protein</fullName>
    </submittedName>
</protein>
<gene>
    <name evidence="2" type="ORF">Esi_0087_0033</name>
</gene>
<organism evidence="2 3">
    <name type="scientific">Ectocarpus siliculosus</name>
    <name type="common">Brown alga</name>
    <name type="synonym">Conferva siliculosa</name>
    <dbReference type="NCBI Taxonomy" id="2880"/>
    <lineage>
        <taxon>Eukaryota</taxon>
        <taxon>Sar</taxon>
        <taxon>Stramenopiles</taxon>
        <taxon>Ochrophyta</taxon>
        <taxon>PX clade</taxon>
        <taxon>Phaeophyceae</taxon>
        <taxon>Ectocarpales</taxon>
        <taxon>Ectocarpaceae</taxon>
        <taxon>Ectocarpus</taxon>
    </lineage>
</organism>
<evidence type="ECO:0000313" key="3">
    <source>
        <dbReference type="Proteomes" id="UP000002630"/>
    </source>
</evidence>
<dbReference type="InParanoid" id="D7G855"/>
<name>D7G855_ECTSI</name>
<sequence length="906" mass="94261">MIQPNGEGMVMIRDEIDSGGGPLLSEIGKQPQLQRRISKISCGSSTTSDMDSHSLLSGHDSLGSMLSDSGSVSSSGGGAARGSFTSVDTEGSSSSSGTNKRPLSDEEELRLVEQEQSNGQQLRKACDLCTKTGVPNQCAYSPRLKSGRKKKVRIDGVLYEEGTYGGELALANPGGVRHNVDPSAGRFSASGAVGLAGHVENFFLATYLRDFNRLVPLTTESSVTEGMLEVLSPAVSSRGLATANPIKQPESRRQAKLAVFWGVVAMGSRILGAADESTVRYLGLMRSALRECFDCNDKEVVQAYLLLSTVETMRGNEAAGKRYLDHAHTMHNGNAIGPEGKLLRDRSEQDVSLDLVFQMYDQPDGAVSGFNRSAAVGDWRRNQHAADGSSSSPEQARSGRGSDSGKPTSAVDQMIAQAVSPPSECQSSPLKALKYLSTVCGLSSEVFDPTNKCVTVKQYLAEMDSALKGAHSLFVATDLSECITGVVIVKIFGGVTVLMRSWGQLEDRDIGLAQLEEGVGYALTRPGLFTFPIWWHALHCAAICLAHFGRDDTYMRLRATFNKTTFPGTEIPSIQDYSPASVCPQLGGNCPKLAYWLQVRGAMCAELEWKPQFSRSRLSEASENAAYAAALERGCSSGKHKKSSGAAGWGEGCGAAEAPKQPVPNPVDQVSASDIADGGSQLRAALDAGLAEMGAPFNDLGGLGILDGSGADLDLDLGLGSEFDLSQLESPEQVVEASGETETSLSAAAAAAAAGSRTVGATDVPAAGSGGGPPPPGAFGAAAFNSMQIPAGLVAGRSGSSSVAGSRGAGAGAPVVIGGGEMSRGPSFGISEPAAVSSILGPAGASSGGALSRQSSLDINTIMQMVTSDEELRKNEGGTPDAIDHALEYGEGPAKEMFGIDLSMTE</sequence>
<dbReference type="Proteomes" id="UP000002630">
    <property type="component" value="Linkage Group LG26"/>
</dbReference>
<evidence type="ECO:0000313" key="2">
    <source>
        <dbReference type="EMBL" id="CBJ27918.1"/>
    </source>
</evidence>
<feature type="compositionally biased region" description="Polar residues" evidence="1">
    <location>
        <begin position="31"/>
        <end position="47"/>
    </location>
</feature>
<proteinExistence type="predicted"/>